<dbReference type="EMBL" id="QGKY02000089">
    <property type="protein sequence ID" value="KAF2612633.1"/>
    <property type="molecule type" value="Genomic_DNA"/>
</dbReference>
<organism evidence="1">
    <name type="scientific">Brassica cretica</name>
    <name type="common">Mustard</name>
    <dbReference type="NCBI Taxonomy" id="69181"/>
    <lineage>
        <taxon>Eukaryota</taxon>
        <taxon>Viridiplantae</taxon>
        <taxon>Streptophyta</taxon>
        <taxon>Embryophyta</taxon>
        <taxon>Tracheophyta</taxon>
        <taxon>Spermatophyta</taxon>
        <taxon>Magnoliopsida</taxon>
        <taxon>eudicotyledons</taxon>
        <taxon>Gunneridae</taxon>
        <taxon>Pentapetalae</taxon>
        <taxon>rosids</taxon>
        <taxon>malvids</taxon>
        <taxon>Brassicales</taxon>
        <taxon>Brassicaceae</taxon>
        <taxon>Brassiceae</taxon>
        <taxon>Brassica</taxon>
    </lineage>
</organism>
<reference evidence="1" key="1">
    <citation type="submission" date="2019-12" db="EMBL/GenBank/DDBJ databases">
        <title>Genome sequencing and annotation of Brassica cretica.</title>
        <authorList>
            <person name="Studholme D.J."/>
            <person name="Sarris P.F."/>
        </authorList>
    </citation>
    <scope>NUCLEOTIDE SEQUENCE</scope>
    <source>
        <strain evidence="1">PFS-102/07</strain>
        <tissue evidence="1">Leaf</tissue>
    </source>
</reference>
<name>A0A8S9M619_BRACR</name>
<protein>
    <submittedName>
        <fullName evidence="1">Uncharacterized protein</fullName>
    </submittedName>
</protein>
<dbReference type="AlphaFoldDB" id="A0A8S9M619"/>
<sequence>MSSSVSLVSLKNIYNLWVKLFHTWKYGWFSLSEVFHFSGEGGDPGTVPRKLHSREPEFLLAGILGTGVPSSGDPEADVLPGASPRQDIAPVILRSRGKLWAYDDVLETVESRALMFPEEELGVFWSAFKTKKGTGFDEASKSALSRGVLLVARENLPRVYYPSFCFLSPSGFPIFLFSLLLCGLHSLKLSSPFSGQRSRDRVPVLQKMDSSGSSLDLTAEVENLSREVVELAPPSAEIGEFPPVV</sequence>
<comment type="caution">
    <text evidence="1">The sequence shown here is derived from an EMBL/GenBank/DDBJ whole genome shotgun (WGS) entry which is preliminary data.</text>
</comment>
<accession>A0A8S9M619</accession>
<proteinExistence type="predicted"/>
<evidence type="ECO:0000313" key="1">
    <source>
        <dbReference type="EMBL" id="KAF2612633.1"/>
    </source>
</evidence>
<gene>
    <name evidence="1" type="ORF">F2Q70_00011353</name>
</gene>